<dbReference type="InterPro" id="IPR051313">
    <property type="entry name" value="Bact_iron-sidero_bind"/>
</dbReference>
<comment type="similarity">
    <text evidence="2">Belongs to the bacterial solute-binding protein 8 family.</text>
</comment>
<dbReference type="RefSeq" id="WP_055121362.1">
    <property type="nucleotide sequence ID" value="NZ_LKST01000001.1"/>
</dbReference>
<proteinExistence type="inferred from homology"/>
<organism evidence="7 8">
    <name type="scientific">Corynebacterium oculi</name>
    <dbReference type="NCBI Taxonomy" id="1544416"/>
    <lineage>
        <taxon>Bacteria</taxon>
        <taxon>Bacillati</taxon>
        <taxon>Actinomycetota</taxon>
        <taxon>Actinomycetes</taxon>
        <taxon>Mycobacteriales</taxon>
        <taxon>Corynebacteriaceae</taxon>
        <taxon>Corynebacterium</taxon>
    </lineage>
</organism>
<dbReference type="PROSITE" id="PS51257">
    <property type="entry name" value="PROKAR_LIPOPROTEIN"/>
    <property type="match status" value="1"/>
</dbReference>
<evidence type="ECO:0000313" key="8">
    <source>
        <dbReference type="Proteomes" id="UP000050517"/>
    </source>
</evidence>
<keyword evidence="8" id="KW-1185">Reference proteome</keyword>
<keyword evidence="3" id="KW-0813">Transport</keyword>
<dbReference type="AlphaFoldDB" id="A0A0Q1DXJ4"/>
<gene>
    <name evidence="7" type="primary">yfmC</name>
    <name evidence="7" type="ORF">Cocul_00093</name>
</gene>
<evidence type="ECO:0000313" key="7">
    <source>
        <dbReference type="EMBL" id="KQB84961.1"/>
    </source>
</evidence>
<evidence type="ECO:0000256" key="3">
    <source>
        <dbReference type="ARBA" id="ARBA00022448"/>
    </source>
</evidence>
<dbReference type="PROSITE" id="PS50983">
    <property type="entry name" value="FE_B12_PBP"/>
    <property type="match status" value="1"/>
</dbReference>
<dbReference type="EMBL" id="LKST01000001">
    <property type="protein sequence ID" value="KQB84961.1"/>
    <property type="molecule type" value="Genomic_DNA"/>
</dbReference>
<feature type="chain" id="PRO_5006189754" evidence="5">
    <location>
        <begin position="26"/>
        <end position="310"/>
    </location>
</feature>
<dbReference type="Gene3D" id="3.40.50.1980">
    <property type="entry name" value="Nitrogenase molybdenum iron protein domain"/>
    <property type="match status" value="2"/>
</dbReference>
<evidence type="ECO:0000256" key="2">
    <source>
        <dbReference type="ARBA" id="ARBA00008814"/>
    </source>
</evidence>
<dbReference type="PANTHER" id="PTHR30532">
    <property type="entry name" value="IRON III DICITRATE-BINDING PERIPLASMIC PROTEIN"/>
    <property type="match status" value="1"/>
</dbReference>
<dbReference type="Pfam" id="PF01497">
    <property type="entry name" value="Peripla_BP_2"/>
    <property type="match status" value="1"/>
</dbReference>
<accession>A0A0Q1DXJ4</accession>
<reference evidence="7 8" key="1">
    <citation type="submission" date="2015-10" db="EMBL/GenBank/DDBJ databases">
        <title>Corynebacteirum lowii and Corynebacterium oculi species nova, derived from human clinical disease and and emended description of Corynebacterium mastiditis.</title>
        <authorList>
            <person name="Bernard K."/>
            <person name="Pacheco A.L."/>
            <person name="Mcdougall C."/>
            <person name="Burtx T."/>
            <person name="Weibe D."/>
            <person name="Tyler S."/>
            <person name="Olson A.B."/>
            <person name="Cnockaert M."/>
            <person name="Eguchi H."/>
            <person name="Kuwahara T."/>
            <person name="Nakayama-Imaohji H."/>
            <person name="Boudewijins M."/>
            <person name="Van Hoecke F."/>
            <person name="Bernier A.-M."/>
            <person name="Vandamme P."/>
        </authorList>
    </citation>
    <scope>NUCLEOTIDE SEQUENCE [LARGE SCALE GENOMIC DNA]</scope>
    <source>
        <strain evidence="7 8">NML 130210</strain>
    </source>
</reference>
<dbReference type="PATRIC" id="fig|1544416.3.peg.93"/>
<comment type="subcellular location">
    <subcellularLocation>
        <location evidence="1">Cell envelope</location>
    </subcellularLocation>
</comment>
<dbReference type="InterPro" id="IPR002491">
    <property type="entry name" value="ABC_transptr_periplasmic_BD"/>
</dbReference>
<feature type="signal peptide" evidence="5">
    <location>
        <begin position="1"/>
        <end position="25"/>
    </location>
</feature>
<dbReference type="SUPFAM" id="SSF53807">
    <property type="entry name" value="Helical backbone' metal receptor"/>
    <property type="match status" value="1"/>
</dbReference>
<protein>
    <submittedName>
        <fullName evidence="7">Fe(3+)-citrate-binding protein YfmC</fullName>
    </submittedName>
</protein>
<evidence type="ECO:0000256" key="4">
    <source>
        <dbReference type="ARBA" id="ARBA00022729"/>
    </source>
</evidence>
<name>A0A0Q1DXJ4_9CORY</name>
<dbReference type="GO" id="GO:0030288">
    <property type="term" value="C:outer membrane-bounded periplasmic space"/>
    <property type="evidence" value="ECO:0007669"/>
    <property type="project" value="TreeGrafter"/>
</dbReference>
<dbReference type="OrthoDB" id="1846031at2"/>
<evidence type="ECO:0000256" key="1">
    <source>
        <dbReference type="ARBA" id="ARBA00004196"/>
    </source>
</evidence>
<evidence type="ECO:0000259" key="6">
    <source>
        <dbReference type="PROSITE" id="PS50983"/>
    </source>
</evidence>
<dbReference type="Proteomes" id="UP000050517">
    <property type="component" value="Unassembled WGS sequence"/>
</dbReference>
<keyword evidence="4 5" id="KW-0732">Signal</keyword>
<feature type="domain" description="Fe/B12 periplasmic-binding" evidence="6">
    <location>
        <begin position="39"/>
        <end position="310"/>
    </location>
</feature>
<dbReference type="PANTHER" id="PTHR30532:SF24">
    <property type="entry name" value="FERRIC ENTEROBACTIN-BINDING PERIPLASMIC PROTEIN FEPB"/>
    <property type="match status" value="1"/>
</dbReference>
<dbReference type="GO" id="GO:1901678">
    <property type="term" value="P:iron coordination entity transport"/>
    <property type="evidence" value="ECO:0007669"/>
    <property type="project" value="UniProtKB-ARBA"/>
</dbReference>
<dbReference type="STRING" id="1544416.Cocul_00093"/>
<evidence type="ECO:0000256" key="5">
    <source>
        <dbReference type="SAM" id="SignalP"/>
    </source>
</evidence>
<dbReference type="CDD" id="cd01146">
    <property type="entry name" value="FhuD"/>
    <property type="match status" value="1"/>
</dbReference>
<comment type="caution">
    <text evidence="7">The sequence shown here is derived from an EMBL/GenBank/DDBJ whole genome shotgun (WGS) entry which is preliminary data.</text>
</comment>
<sequence>MALPLRRLGAVLMISALAVTGCSRASDSDSSASGDNNDRVAALGLGDADTLLALGVTPSVVAPFGAEGEVDASGVGPWAKDLLGDAKPTVIYNTSAGFSSEIIEQVTAANPTKIIAVNTAVDDQAKEALEKIAPTTVKPEGTTDWQIPWDKQVTTIAEAVDKGDEGKELIDKTEKAFEDFKKKHPEVQGKTAAVVLPYDGQIGLYTSGDGRGQMVEDMGFDIPESVEGEGDSFYRNIAPENYTDLNELDYLFVLDYNGSAETLKNDETFKNLDIVRDGRVRYLDSETGNAMSMPNPVTIPWALDQFSDKL</sequence>